<reference evidence="5" key="2">
    <citation type="journal article" date="2021" name="Sci. Rep.">
        <title>The distribution of antibiotic resistance genes in chicken gut microbiota commensals.</title>
        <authorList>
            <person name="Juricova H."/>
            <person name="Matiasovicova J."/>
            <person name="Kubasova T."/>
            <person name="Cejkova D."/>
            <person name="Rychlik I."/>
        </authorList>
    </citation>
    <scope>NUCLEOTIDE SEQUENCE</scope>
    <source>
        <strain evidence="5">An824</strain>
    </source>
</reference>
<protein>
    <submittedName>
        <fullName evidence="5">AraC family transcriptional regulator</fullName>
    </submittedName>
</protein>
<comment type="caution">
    <text evidence="5">The sequence shown here is derived from an EMBL/GenBank/DDBJ whole genome shotgun (WGS) entry which is preliminary data.</text>
</comment>
<keyword evidence="1" id="KW-0805">Transcription regulation</keyword>
<keyword evidence="6" id="KW-1185">Reference proteome</keyword>
<dbReference type="InterPro" id="IPR009057">
    <property type="entry name" value="Homeodomain-like_sf"/>
</dbReference>
<dbReference type="InterPro" id="IPR014710">
    <property type="entry name" value="RmlC-like_jellyroll"/>
</dbReference>
<dbReference type="SUPFAM" id="SSF51215">
    <property type="entry name" value="Regulatory protein AraC"/>
    <property type="match status" value="1"/>
</dbReference>
<dbReference type="InterPro" id="IPR018060">
    <property type="entry name" value="HTH_AraC"/>
</dbReference>
<accession>A0A938WRY9</accession>
<dbReference type="Pfam" id="PF02311">
    <property type="entry name" value="AraC_binding"/>
    <property type="match status" value="1"/>
</dbReference>
<keyword evidence="3" id="KW-0804">Transcription</keyword>
<dbReference type="SMART" id="SM00342">
    <property type="entry name" value="HTH_ARAC"/>
    <property type="match status" value="1"/>
</dbReference>
<dbReference type="PANTHER" id="PTHR43280:SF28">
    <property type="entry name" value="HTH-TYPE TRANSCRIPTIONAL ACTIVATOR RHAS"/>
    <property type="match status" value="1"/>
</dbReference>
<reference evidence="5" key="1">
    <citation type="submission" date="2020-08" db="EMBL/GenBank/DDBJ databases">
        <authorList>
            <person name="Cejkova D."/>
            <person name="Kubasova T."/>
            <person name="Jahodarova E."/>
            <person name="Rychlik I."/>
        </authorList>
    </citation>
    <scope>NUCLEOTIDE SEQUENCE</scope>
    <source>
        <strain evidence="5">An824</strain>
    </source>
</reference>
<evidence type="ECO:0000256" key="2">
    <source>
        <dbReference type="ARBA" id="ARBA00023125"/>
    </source>
</evidence>
<dbReference type="InterPro" id="IPR003313">
    <property type="entry name" value="AraC-bd"/>
</dbReference>
<name>A0A938WRY9_9BACT</name>
<dbReference type="InterPro" id="IPR037923">
    <property type="entry name" value="HTH-like"/>
</dbReference>
<dbReference type="Proteomes" id="UP000706891">
    <property type="component" value="Unassembled WGS sequence"/>
</dbReference>
<organism evidence="5 6">
    <name type="scientific">Marseilla massiliensis</name>
    <dbReference type="NCBI Taxonomy" id="1841864"/>
    <lineage>
        <taxon>Bacteria</taxon>
        <taxon>Pseudomonadati</taxon>
        <taxon>Bacteroidota</taxon>
        <taxon>Bacteroidia</taxon>
        <taxon>Bacteroidales</taxon>
        <taxon>Prevotellaceae</taxon>
        <taxon>Marseilla</taxon>
    </lineage>
</organism>
<dbReference type="GO" id="GO:0043565">
    <property type="term" value="F:sequence-specific DNA binding"/>
    <property type="evidence" value="ECO:0007669"/>
    <property type="project" value="InterPro"/>
</dbReference>
<evidence type="ECO:0000313" key="5">
    <source>
        <dbReference type="EMBL" id="MBM6672636.1"/>
    </source>
</evidence>
<dbReference type="EMBL" id="JACJJG010000004">
    <property type="protein sequence ID" value="MBM6672636.1"/>
    <property type="molecule type" value="Genomic_DNA"/>
</dbReference>
<dbReference type="PROSITE" id="PS01124">
    <property type="entry name" value="HTH_ARAC_FAMILY_2"/>
    <property type="match status" value="1"/>
</dbReference>
<dbReference type="Gene3D" id="2.60.120.10">
    <property type="entry name" value="Jelly Rolls"/>
    <property type="match status" value="1"/>
</dbReference>
<keyword evidence="2" id="KW-0238">DNA-binding</keyword>
<proteinExistence type="predicted"/>
<dbReference type="RefSeq" id="WP_205103118.1">
    <property type="nucleotide sequence ID" value="NZ_JACJJG010000004.1"/>
</dbReference>
<evidence type="ECO:0000259" key="4">
    <source>
        <dbReference type="PROSITE" id="PS01124"/>
    </source>
</evidence>
<dbReference type="Pfam" id="PF12833">
    <property type="entry name" value="HTH_18"/>
    <property type="match status" value="1"/>
</dbReference>
<dbReference type="Gene3D" id="1.10.10.60">
    <property type="entry name" value="Homeodomain-like"/>
    <property type="match status" value="1"/>
</dbReference>
<evidence type="ECO:0000256" key="3">
    <source>
        <dbReference type="ARBA" id="ARBA00023163"/>
    </source>
</evidence>
<evidence type="ECO:0000256" key="1">
    <source>
        <dbReference type="ARBA" id="ARBA00023015"/>
    </source>
</evidence>
<dbReference type="GO" id="GO:0003700">
    <property type="term" value="F:DNA-binding transcription factor activity"/>
    <property type="evidence" value="ECO:0007669"/>
    <property type="project" value="InterPro"/>
</dbReference>
<feature type="domain" description="HTH araC/xylS-type" evidence="4">
    <location>
        <begin position="184"/>
        <end position="282"/>
    </location>
</feature>
<sequence length="285" mass="32137">MQEQLPQHKAYMLSDFGIRLRKMISSQDGNAPMTYAHQDDYYVMGLVEGGSGRGLIDFKEVCVSRGDMFVIQPGQVHRFISSNDIEGWLLFVDSGFIGHAEKRIFNGFLLSTTSPLFKIDNKRHNELRQVIAMIASRIDTGDDDLTRTTIIRLTETFTGIVVEAIRETGALQEKHGGRQMEIALSFLHLLAEHITINRSPSYYASLLNISPGYLNEIVKEVTGMSVTLYIRNELILQAKRLLVHTGLSIKEISNMLGIDDYAYFSRIFMQTTGISPSAFRLKNHG</sequence>
<dbReference type="SUPFAM" id="SSF46689">
    <property type="entry name" value="Homeodomain-like"/>
    <property type="match status" value="1"/>
</dbReference>
<evidence type="ECO:0000313" key="6">
    <source>
        <dbReference type="Proteomes" id="UP000706891"/>
    </source>
</evidence>
<dbReference type="AlphaFoldDB" id="A0A938WRY9"/>
<gene>
    <name evidence="5" type="ORF">H6A34_01885</name>
</gene>
<dbReference type="PANTHER" id="PTHR43280">
    <property type="entry name" value="ARAC-FAMILY TRANSCRIPTIONAL REGULATOR"/>
    <property type="match status" value="1"/>
</dbReference>